<dbReference type="Pfam" id="PF00294">
    <property type="entry name" value="PfkB"/>
    <property type="match status" value="1"/>
</dbReference>
<evidence type="ECO:0000313" key="7">
    <source>
        <dbReference type="EMBL" id="MPM77202.1"/>
    </source>
</evidence>
<dbReference type="InterPro" id="IPR050306">
    <property type="entry name" value="PfkB_Carbo_kinase"/>
</dbReference>
<evidence type="ECO:0000256" key="4">
    <source>
        <dbReference type="ARBA" id="ARBA00022777"/>
    </source>
</evidence>
<dbReference type="GO" id="GO:0008865">
    <property type="term" value="F:fructokinase activity"/>
    <property type="evidence" value="ECO:0007669"/>
    <property type="project" value="UniProtKB-EC"/>
</dbReference>
<accession>A0A645CKB5</accession>
<evidence type="ECO:0000256" key="2">
    <source>
        <dbReference type="ARBA" id="ARBA00022679"/>
    </source>
</evidence>
<proteinExistence type="inferred from homology"/>
<sequence length="226" mass="25170">MDPIYLESCQLFHFGSLSLTHSPAKEATEMALKRVRSAHKLVSYDPNLRPLLWSHLPEEECRRRILWGFYQANVVKVSEEELLWLFPGKSLRQGLSEVHAMGPSLVFLTFGPDGSVASYMGNTVYHPAFSVPVVDTTGAGDAFFGCVLGLLWKDDRPVISFHMNELHTILRYANAAGALCCSRFGAIPAMASADEIHLAQQTLSLKEPTRFTNIDEWLETTGKDLA</sequence>
<keyword evidence="2 7" id="KW-0808">Transferase</keyword>
<dbReference type="EC" id="2.7.1.4" evidence="7"/>
<evidence type="ECO:0000256" key="3">
    <source>
        <dbReference type="ARBA" id="ARBA00022741"/>
    </source>
</evidence>
<gene>
    <name evidence="7" type="primary">scrK_10</name>
    <name evidence="7" type="ORF">SDC9_124202</name>
</gene>
<organism evidence="7">
    <name type="scientific">bioreactor metagenome</name>
    <dbReference type="NCBI Taxonomy" id="1076179"/>
    <lineage>
        <taxon>unclassified sequences</taxon>
        <taxon>metagenomes</taxon>
        <taxon>ecological metagenomes</taxon>
    </lineage>
</organism>
<dbReference type="PANTHER" id="PTHR43085">
    <property type="entry name" value="HEXOKINASE FAMILY MEMBER"/>
    <property type="match status" value="1"/>
</dbReference>
<dbReference type="Gene3D" id="3.40.1190.20">
    <property type="match status" value="1"/>
</dbReference>
<keyword evidence="5" id="KW-0067">ATP-binding</keyword>
<dbReference type="InterPro" id="IPR029056">
    <property type="entry name" value="Ribokinase-like"/>
</dbReference>
<evidence type="ECO:0000256" key="5">
    <source>
        <dbReference type="ARBA" id="ARBA00022840"/>
    </source>
</evidence>
<comment type="caution">
    <text evidence="7">The sequence shown here is derived from an EMBL/GenBank/DDBJ whole genome shotgun (WGS) entry which is preliminary data.</text>
</comment>
<keyword evidence="3" id="KW-0547">Nucleotide-binding</keyword>
<dbReference type="PANTHER" id="PTHR43085:SF1">
    <property type="entry name" value="PSEUDOURIDINE KINASE-RELATED"/>
    <property type="match status" value="1"/>
</dbReference>
<protein>
    <submittedName>
        <fullName evidence="7">Fructokinase</fullName>
        <ecNumber evidence="7">2.7.1.4</ecNumber>
    </submittedName>
</protein>
<evidence type="ECO:0000259" key="6">
    <source>
        <dbReference type="Pfam" id="PF00294"/>
    </source>
</evidence>
<evidence type="ECO:0000256" key="1">
    <source>
        <dbReference type="ARBA" id="ARBA00010688"/>
    </source>
</evidence>
<reference evidence="7" key="1">
    <citation type="submission" date="2019-08" db="EMBL/GenBank/DDBJ databases">
        <authorList>
            <person name="Kucharzyk K."/>
            <person name="Murdoch R.W."/>
            <person name="Higgins S."/>
            <person name="Loffler F."/>
        </authorList>
    </citation>
    <scope>NUCLEOTIDE SEQUENCE</scope>
</reference>
<dbReference type="AlphaFoldDB" id="A0A645CKB5"/>
<comment type="similarity">
    <text evidence="1">Belongs to the carbohydrate kinase PfkB family.</text>
</comment>
<dbReference type="EMBL" id="VSSQ01027783">
    <property type="protein sequence ID" value="MPM77202.1"/>
    <property type="molecule type" value="Genomic_DNA"/>
</dbReference>
<dbReference type="SUPFAM" id="SSF53613">
    <property type="entry name" value="Ribokinase-like"/>
    <property type="match status" value="1"/>
</dbReference>
<dbReference type="InterPro" id="IPR011611">
    <property type="entry name" value="PfkB_dom"/>
</dbReference>
<dbReference type="GO" id="GO:0005524">
    <property type="term" value="F:ATP binding"/>
    <property type="evidence" value="ECO:0007669"/>
    <property type="project" value="UniProtKB-KW"/>
</dbReference>
<feature type="domain" description="Carbohydrate kinase PfkB" evidence="6">
    <location>
        <begin position="5"/>
        <end position="189"/>
    </location>
</feature>
<keyword evidence="4 7" id="KW-0418">Kinase</keyword>
<name>A0A645CKB5_9ZZZZ</name>